<dbReference type="AlphaFoldDB" id="A0A8H9C8R2"/>
<accession>A0A8H9C8R2</accession>
<dbReference type="Gene3D" id="3.40.190.10">
    <property type="entry name" value="Periplasmic binding protein-like II"/>
    <property type="match status" value="2"/>
</dbReference>
<evidence type="ECO:0000313" key="3">
    <source>
        <dbReference type="Proteomes" id="UP000663508"/>
    </source>
</evidence>
<dbReference type="PANTHER" id="PTHR30632:SF11">
    <property type="entry name" value="BLR4797 PROTEIN"/>
    <property type="match status" value="1"/>
</dbReference>
<proteinExistence type="predicted"/>
<dbReference type="GO" id="GO:0015689">
    <property type="term" value="P:molybdate ion transport"/>
    <property type="evidence" value="ECO:0007669"/>
    <property type="project" value="TreeGrafter"/>
</dbReference>
<feature type="signal peptide" evidence="1">
    <location>
        <begin position="1"/>
        <end position="44"/>
    </location>
</feature>
<dbReference type="SUPFAM" id="SSF53850">
    <property type="entry name" value="Periplasmic binding protein-like II"/>
    <property type="match status" value="1"/>
</dbReference>
<organism evidence="2 3">
    <name type="scientific">Methylobacterium indicum</name>
    <dbReference type="NCBI Taxonomy" id="1775910"/>
    <lineage>
        <taxon>Bacteria</taxon>
        <taxon>Pseudomonadati</taxon>
        <taxon>Pseudomonadota</taxon>
        <taxon>Alphaproteobacteria</taxon>
        <taxon>Hyphomicrobiales</taxon>
        <taxon>Methylobacteriaceae</taxon>
        <taxon>Methylobacterium</taxon>
    </lineage>
</organism>
<gene>
    <name evidence="2" type="ORF">mvi_46420</name>
</gene>
<name>A0A8H9C8R2_9HYPH</name>
<dbReference type="KEGG" id="mind:mvi_46420"/>
<protein>
    <submittedName>
        <fullName evidence="2">Molybdate ABC transporter substrate-binding protein</fullName>
    </submittedName>
</protein>
<dbReference type="GO" id="GO:0030973">
    <property type="term" value="F:molybdate ion binding"/>
    <property type="evidence" value="ECO:0007669"/>
    <property type="project" value="TreeGrafter"/>
</dbReference>
<feature type="chain" id="PRO_5034673510" evidence="1">
    <location>
        <begin position="45"/>
        <end position="274"/>
    </location>
</feature>
<dbReference type="Pfam" id="PF13531">
    <property type="entry name" value="SBP_bac_11"/>
    <property type="match status" value="1"/>
</dbReference>
<dbReference type="PANTHER" id="PTHR30632">
    <property type="entry name" value="MOLYBDATE-BINDING PERIPLASMIC PROTEIN"/>
    <property type="match status" value="1"/>
</dbReference>
<sequence>MGQGPGTRPTRREPPPMRRATILIRALLRASAAGCLALATPAPAAEITLLTTGAYKPVAAALVPAFERRTGHHVAIRNETAGAVAQAIRDGARADLVVLTPGGFDALIRDGRLSGAPPVPLAQVGIGVAVRDGAPAPDIGTVAGFREALLRARAVAMVDPASGGSSGIYLAGLFERLGIAEAMKGKLVLVRGGLAAARLVTGEADLALQQTSELLAVGGARLVGPIPAEVQTFTIYAGMVPAGAAEAASVLLHDLAGPGAAPVLAEKGMAPPSP</sequence>
<dbReference type="InterPro" id="IPR050682">
    <property type="entry name" value="ModA/WtpA"/>
</dbReference>
<dbReference type="EMBL" id="AP024145">
    <property type="protein sequence ID" value="BCM86181.1"/>
    <property type="molecule type" value="Genomic_DNA"/>
</dbReference>
<evidence type="ECO:0000313" key="2">
    <source>
        <dbReference type="EMBL" id="BCM86181.1"/>
    </source>
</evidence>
<reference evidence="2" key="1">
    <citation type="submission" date="2020-11" db="EMBL/GenBank/DDBJ databases">
        <title>Complete genome sequence of a novel pathogenic Methylobacterium strain isolated from rice in Vietnam.</title>
        <authorList>
            <person name="Lai K."/>
            <person name="Okazaki S."/>
            <person name="Higashi K."/>
            <person name="Mori H."/>
            <person name="Toyoda A."/>
            <person name="Kurokawa K."/>
        </authorList>
    </citation>
    <scope>NUCLEOTIDE SEQUENCE</scope>
    <source>
        <strain evidence="2">VL1</strain>
    </source>
</reference>
<keyword evidence="1" id="KW-0732">Signal</keyword>
<dbReference type="Proteomes" id="UP000663508">
    <property type="component" value="Chromosome"/>
</dbReference>
<evidence type="ECO:0000256" key="1">
    <source>
        <dbReference type="SAM" id="SignalP"/>
    </source>
</evidence>